<dbReference type="PANTHER" id="PTHR24559:SF431">
    <property type="entry name" value="RNA-DIRECTED DNA POLYMERASE HOMOLOG"/>
    <property type="match status" value="1"/>
</dbReference>
<dbReference type="CDD" id="cd09279">
    <property type="entry name" value="RNase_HI_like"/>
    <property type="match status" value="1"/>
</dbReference>
<dbReference type="GO" id="GO:0004523">
    <property type="term" value="F:RNA-DNA hybrid ribonuclease activity"/>
    <property type="evidence" value="ECO:0007669"/>
    <property type="project" value="InterPro"/>
</dbReference>
<feature type="domain" description="RNase H type-1" evidence="2">
    <location>
        <begin position="283"/>
        <end position="411"/>
    </location>
</feature>
<dbReference type="InterPro" id="IPR036397">
    <property type="entry name" value="RNaseH_sf"/>
</dbReference>
<dbReference type="CDD" id="cd01647">
    <property type="entry name" value="RT_LTR"/>
    <property type="match status" value="1"/>
</dbReference>
<dbReference type="InterPro" id="IPR053134">
    <property type="entry name" value="RNA-dir_DNA_polymerase"/>
</dbReference>
<dbReference type="Pfam" id="PF00078">
    <property type="entry name" value="RVT_1"/>
    <property type="match status" value="1"/>
</dbReference>
<dbReference type="SUPFAM" id="SSF56672">
    <property type="entry name" value="DNA/RNA polymerases"/>
    <property type="match status" value="1"/>
</dbReference>
<dbReference type="PANTHER" id="PTHR24559">
    <property type="entry name" value="TRANSPOSON TY3-I GAG-POL POLYPROTEIN"/>
    <property type="match status" value="1"/>
</dbReference>
<dbReference type="PROSITE" id="PS50878">
    <property type="entry name" value="RT_POL"/>
    <property type="match status" value="1"/>
</dbReference>
<dbReference type="InterPro" id="IPR000477">
    <property type="entry name" value="RT_dom"/>
</dbReference>
<dbReference type="AlphaFoldDB" id="A0A9N7N057"/>
<feature type="non-terminal residue" evidence="3">
    <location>
        <position position="1"/>
    </location>
</feature>
<dbReference type="InterPro" id="IPR043502">
    <property type="entry name" value="DNA/RNA_pol_sf"/>
</dbReference>
<feature type="non-terminal residue" evidence="3">
    <location>
        <position position="460"/>
    </location>
</feature>
<dbReference type="PROSITE" id="PS50879">
    <property type="entry name" value="RNASE_H_1"/>
    <property type="match status" value="1"/>
</dbReference>
<evidence type="ECO:0000259" key="1">
    <source>
        <dbReference type="PROSITE" id="PS50878"/>
    </source>
</evidence>
<evidence type="ECO:0000259" key="2">
    <source>
        <dbReference type="PROSITE" id="PS50879"/>
    </source>
</evidence>
<protein>
    <submittedName>
        <fullName evidence="3">Polynucleotidyl transferase- ribonuclease H-like superfamily protein</fullName>
    </submittedName>
</protein>
<dbReference type="Pfam" id="PF13456">
    <property type="entry name" value="RVT_3"/>
    <property type="match status" value="1"/>
</dbReference>
<feature type="domain" description="Reverse transcriptase" evidence="1">
    <location>
        <begin position="100"/>
        <end position="279"/>
    </location>
</feature>
<dbReference type="EMBL" id="CACSLK010018944">
    <property type="protein sequence ID" value="CAA0819411.1"/>
    <property type="molecule type" value="Genomic_DNA"/>
</dbReference>
<keyword evidence="3" id="KW-0808">Transferase</keyword>
<dbReference type="Gene3D" id="3.30.70.270">
    <property type="match status" value="1"/>
</dbReference>
<dbReference type="Proteomes" id="UP001153555">
    <property type="component" value="Unassembled WGS sequence"/>
</dbReference>
<dbReference type="GO" id="GO:0003676">
    <property type="term" value="F:nucleic acid binding"/>
    <property type="evidence" value="ECO:0007669"/>
    <property type="project" value="InterPro"/>
</dbReference>
<dbReference type="GO" id="GO:0016740">
    <property type="term" value="F:transferase activity"/>
    <property type="evidence" value="ECO:0007669"/>
    <property type="project" value="UniProtKB-KW"/>
</dbReference>
<dbReference type="InterPro" id="IPR043128">
    <property type="entry name" value="Rev_trsase/Diguanyl_cyclase"/>
</dbReference>
<dbReference type="InterPro" id="IPR002156">
    <property type="entry name" value="RNaseH_domain"/>
</dbReference>
<keyword evidence="4" id="KW-1185">Reference proteome</keyword>
<reference evidence="3" key="1">
    <citation type="submission" date="2019-12" db="EMBL/GenBank/DDBJ databases">
        <authorList>
            <person name="Scholes J."/>
        </authorList>
    </citation>
    <scope>NUCLEOTIDE SEQUENCE</scope>
</reference>
<evidence type="ECO:0000313" key="3">
    <source>
        <dbReference type="EMBL" id="CAA0819411.1"/>
    </source>
</evidence>
<dbReference type="Gene3D" id="3.30.420.10">
    <property type="entry name" value="Ribonuclease H-like superfamily/Ribonuclease H"/>
    <property type="match status" value="1"/>
</dbReference>
<sequence length="460" mass="52079">DRAEPGEEIELIYVDEPTCQKPLRIGRHLQEPVRSELITFLKRNPDVFAWKHEDTKGIDPGVACHKLNLDRTIKPVVQKRRKLGSDHQQALEEEVKKLIDNKFIKEAKYPKWVSNPVLVKKSNGLWQLCIDFSDLNKACPKDSYPLPHIDYMVDATLGHELMSFMDAYSGYNQIPMDPQDAEHASFYSARGLYCYTMMPFGLKNAGATYQRLVNKMFSNLIGRTMVVYVDDMLVKSVDAIDHVHHLQKMFGILRDYSMVLNPKKCTFGVGSGKFLGYMKSKNNDQPWILHIDGSSTANRAGGGIVLVDPGNKLFCHSVKFLFPVTNNKVEYEALLSGLSLAESMNVRHLKVFFDSQLLVNQINGIFEVKEPRLVPYQSLTKKKLSMFSVQVKHIPRTLNVEADALSRLASSVGMESVEYVQVGQHEQPSTQLLEVLAIKVATSSKPPTWMDLIIEYIQTG</sequence>
<organism evidence="3 4">
    <name type="scientific">Striga hermonthica</name>
    <name type="common">Purple witchweed</name>
    <name type="synonym">Buchnera hermonthica</name>
    <dbReference type="NCBI Taxonomy" id="68872"/>
    <lineage>
        <taxon>Eukaryota</taxon>
        <taxon>Viridiplantae</taxon>
        <taxon>Streptophyta</taxon>
        <taxon>Embryophyta</taxon>
        <taxon>Tracheophyta</taxon>
        <taxon>Spermatophyta</taxon>
        <taxon>Magnoliopsida</taxon>
        <taxon>eudicotyledons</taxon>
        <taxon>Gunneridae</taxon>
        <taxon>Pentapetalae</taxon>
        <taxon>asterids</taxon>
        <taxon>lamiids</taxon>
        <taxon>Lamiales</taxon>
        <taxon>Orobanchaceae</taxon>
        <taxon>Buchnereae</taxon>
        <taxon>Striga</taxon>
    </lineage>
</organism>
<proteinExistence type="predicted"/>
<dbReference type="OrthoDB" id="1738821at2759"/>
<accession>A0A9N7N057</accession>
<gene>
    <name evidence="3" type="ORF">SHERM_17880</name>
</gene>
<evidence type="ECO:0000313" key="4">
    <source>
        <dbReference type="Proteomes" id="UP001153555"/>
    </source>
</evidence>
<name>A0A9N7N057_STRHE</name>
<comment type="caution">
    <text evidence="3">The sequence shown here is derived from an EMBL/GenBank/DDBJ whole genome shotgun (WGS) entry which is preliminary data.</text>
</comment>
<dbReference type="Gene3D" id="3.10.10.10">
    <property type="entry name" value="HIV Type 1 Reverse Transcriptase, subunit A, domain 1"/>
    <property type="match status" value="1"/>
</dbReference>